<gene>
    <name evidence="3" type="ORF">NDI79_17405</name>
</gene>
<accession>A0ABU2G595</accession>
<feature type="domain" description="DUF7847" evidence="2">
    <location>
        <begin position="1"/>
        <end position="263"/>
    </location>
</feature>
<protein>
    <recommendedName>
        <fullName evidence="2">DUF7847 domain-containing protein</fullName>
    </recommendedName>
</protein>
<feature type="transmembrane region" description="Helical" evidence="1">
    <location>
        <begin position="98"/>
        <end position="122"/>
    </location>
</feature>
<sequence length="280" mass="28717">MSVLQSLRSAGGALRRNPILAGVMLLVLLVQLPTQFAQLMAPTGAIVVSLGSILVTVFVTPFVFAGLVGMAEEALDGDTGFGTLVEAGKKHYASMLGAYLLVFVGVVALAFVGVAVVGGLGVAVSPAAAGAGPLANAGVLVAATLAFLLVLFVPLFFVQFYGQAIVLDDEGFLGGFERSVSLVRRNLASVFGYTVLTFGVGLVFGVVASVPSTLLSVQVAQPTPLFPDLPLSLVVGFVVVADVLMALFGAFFLLFSVAFYRTLDGTTGNEGAPPSQRTVA</sequence>
<dbReference type="Proteomes" id="UP001254813">
    <property type="component" value="Unassembled WGS sequence"/>
</dbReference>
<feature type="transmembrane region" description="Helical" evidence="1">
    <location>
        <begin position="46"/>
        <end position="68"/>
    </location>
</feature>
<evidence type="ECO:0000256" key="1">
    <source>
        <dbReference type="SAM" id="Phobius"/>
    </source>
</evidence>
<comment type="caution">
    <text evidence="3">The sequence shown here is derived from an EMBL/GenBank/DDBJ whole genome shotgun (WGS) entry which is preliminary data.</text>
</comment>
<feature type="transmembrane region" description="Helical" evidence="1">
    <location>
        <begin position="231"/>
        <end position="255"/>
    </location>
</feature>
<keyword evidence="4" id="KW-1185">Reference proteome</keyword>
<proteinExistence type="predicted"/>
<dbReference type="Pfam" id="PF25231">
    <property type="entry name" value="DUF7847"/>
    <property type="match status" value="1"/>
</dbReference>
<reference evidence="3 4" key="1">
    <citation type="submission" date="2022-06" db="EMBL/GenBank/DDBJ databases">
        <title>Halogeometricum sp. a new haloarchaeum isolate from saline soil.</title>
        <authorList>
            <person name="Strakova D."/>
            <person name="Galisteo C."/>
            <person name="Sanchez-Porro C."/>
            <person name="Ventosa A."/>
        </authorList>
    </citation>
    <scope>NUCLEOTIDE SEQUENCE [LARGE SCALE GENOMIC DNA]</scope>
    <source>
        <strain evidence="4">S3BR25-2</strain>
    </source>
</reference>
<evidence type="ECO:0000313" key="4">
    <source>
        <dbReference type="Proteomes" id="UP001254813"/>
    </source>
</evidence>
<organism evidence="3 4">
    <name type="scientific">Halogeometricum luteum</name>
    <dbReference type="NCBI Taxonomy" id="2950537"/>
    <lineage>
        <taxon>Archaea</taxon>
        <taxon>Methanobacteriati</taxon>
        <taxon>Methanobacteriota</taxon>
        <taxon>Stenosarchaea group</taxon>
        <taxon>Halobacteria</taxon>
        <taxon>Halobacteriales</taxon>
        <taxon>Haloferacaceae</taxon>
        <taxon>Halogeometricum</taxon>
    </lineage>
</organism>
<keyword evidence="1" id="KW-0812">Transmembrane</keyword>
<feature type="transmembrane region" description="Helical" evidence="1">
    <location>
        <begin position="134"/>
        <end position="158"/>
    </location>
</feature>
<keyword evidence="1" id="KW-1133">Transmembrane helix</keyword>
<name>A0ABU2G595_9EURY</name>
<dbReference type="InterPro" id="IPR057169">
    <property type="entry name" value="DUF7847"/>
</dbReference>
<dbReference type="EMBL" id="JAMQOQ010000005">
    <property type="protein sequence ID" value="MDS0295953.1"/>
    <property type="molecule type" value="Genomic_DNA"/>
</dbReference>
<dbReference type="RefSeq" id="WP_310929931.1">
    <property type="nucleotide sequence ID" value="NZ_JAMQOQ010000005.1"/>
</dbReference>
<evidence type="ECO:0000313" key="3">
    <source>
        <dbReference type="EMBL" id="MDS0295953.1"/>
    </source>
</evidence>
<feature type="transmembrane region" description="Helical" evidence="1">
    <location>
        <begin position="20"/>
        <end position="40"/>
    </location>
</feature>
<evidence type="ECO:0000259" key="2">
    <source>
        <dbReference type="Pfam" id="PF25231"/>
    </source>
</evidence>
<feature type="transmembrane region" description="Helical" evidence="1">
    <location>
        <begin position="187"/>
        <end position="211"/>
    </location>
</feature>
<keyword evidence="1" id="KW-0472">Membrane</keyword>